<proteinExistence type="predicted"/>
<sequence length="74" mass="7883">MTMLAPEPISTDTVDDGITHLVCCKEDIALCGTDVSGEPYVTEDVPIDCVVCLDFEACPVCGSPIDSVYEQEAL</sequence>
<comment type="caution">
    <text evidence="1">The sequence shown here is derived from an EMBL/GenBank/DDBJ whole genome shotgun (WGS) entry which is preliminary data.</text>
</comment>
<organism evidence="1 2">
    <name type="scientific">Streptomyces cylindrosporus</name>
    <dbReference type="NCBI Taxonomy" id="2927583"/>
    <lineage>
        <taxon>Bacteria</taxon>
        <taxon>Bacillati</taxon>
        <taxon>Actinomycetota</taxon>
        <taxon>Actinomycetes</taxon>
        <taxon>Kitasatosporales</taxon>
        <taxon>Streptomycetaceae</taxon>
        <taxon>Streptomyces</taxon>
    </lineage>
</organism>
<evidence type="ECO:0000313" key="1">
    <source>
        <dbReference type="EMBL" id="MCI3277485.1"/>
    </source>
</evidence>
<evidence type="ECO:0000313" key="2">
    <source>
        <dbReference type="Proteomes" id="UP001165269"/>
    </source>
</evidence>
<name>A0ABS9YJY7_9ACTN</name>
<protein>
    <submittedName>
        <fullName evidence="1">Uncharacterized protein</fullName>
    </submittedName>
</protein>
<dbReference type="RefSeq" id="WP_242775241.1">
    <property type="nucleotide sequence ID" value="NZ_JALDAY010000015.1"/>
</dbReference>
<keyword evidence="2" id="KW-1185">Reference proteome</keyword>
<dbReference type="EMBL" id="JALDAY010000015">
    <property type="protein sequence ID" value="MCI3277485.1"/>
    <property type="molecule type" value="Genomic_DNA"/>
</dbReference>
<accession>A0ABS9YJY7</accession>
<dbReference type="Proteomes" id="UP001165269">
    <property type="component" value="Unassembled WGS sequence"/>
</dbReference>
<reference evidence="1" key="1">
    <citation type="submission" date="2022-03" db="EMBL/GenBank/DDBJ databases">
        <title>Streptomyces 7R015 and 7R016 isolated from Barleria lupulina in Thailand.</title>
        <authorList>
            <person name="Kanchanasin P."/>
            <person name="Phongsopitanun W."/>
            <person name="Tanasupawat S."/>
        </authorList>
    </citation>
    <scope>NUCLEOTIDE SEQUENCE</scope>
    <source>
        <strain evidence="1">7R015</strain>
    </source>
</reference>
<gene>
    <name evidence="1" type="ORF">MQP27_41095</name>
</gene>